<evidence type="ECO:0000256" key="1">
    <source>
        <dbReference type="SAM" id="MobiDB-lite"/>
    </source>
</evidence>
<evidence type="ECO:0000259" key="3">
    <source>
        <dbReference type="Pfam" id="PF11790"/>
    </source>
</evidence>
<name>A0A9P7RR74_9AGAR</name>
<organism evidence="4 5">
    <name type="scientific">Marasmius oreades</name>
    <name type="common">fairy-ring Marasmius</name>
    <dbReference type="NCBI Taxonomy" id="181124"/>
    <lineage>
        <taxon>Eukaryota</taxon>
        <taxon>Fungi</taxon>
        <taxon>Dikarya</taxon>
        <taxon>Basidiomycota</taxon>
        <taxon>Agaricomycotina</taxon>
        <taxon>Agaricomycetes</taxon>
        <taxon>Agaricomycetidae</taxon>
        <taxon>Agaricales</taxon>
        <taxon>Marasmiineae</taxon>
        <taxon>Marasmiaceae</taxon>
        <taxon>Marasmius</taxon>
    </lineage>
</organism>
<dbReference type="GeneID" id="66081371"/>
<feature type="compositionally biased region" description="Polar residues" evidence="1">
    <location>
        <begin position="298"/>
        <end position="317"/>
    </location>
</feature>
<dbReference type="InterPro" id="IPR017853">
    <property type="entry name" value="GH"/>
</dbReference>
<proteinExistence type="predicted"/>
<gene>
    <name evidence="4" type="ORF">E1B28_012296</name>
</gene>
<feature type="chain" id="PRO_5040319104" description="Asl1-like glycosyl hydrolase catalytic domain-containing protein" evidence="2">
    <location>
        <begin position="18"/>
        <end position="357"/>
    </location>
</feature>
<feature type="signal peptide" evidence="2">
    <location>
        <begin position="1"/>
        <end position="17"/>
    </location>
</feature>
<dbReference type="InterPro" id="IPR053183">
    <property type="entry name" value="ASL1"/>
</dbReference>
<dbReference type="EMBL" id="CM032188">
    <property type="protein sequence ID" value="KAG7088284.1"/>
    <property type="molecule type" value="Genomic_DNA"/>
</dbReference>
<dbReference type="GO" id="GO:0009277">
    <property type="term" value="C:fungal-type cell wall"/>
    <property type="evidence" value="ECO:0007669"/>
    <property type="project" value="TreeGrafter"/>
</dbReference>
<comment type="caution">
    <text evidence="4">The sequence shown here is derived from an EMBL/GenBank/DDBJ whole genome shotgun (WGS) entry which is preliminary data.</text>
</comment>
<keyword evidence="5" id="KW-1185">Reference proteome</keyword>
<evidence type="ECO:0000313" key="4">
    <source>
        <dbReference type="EMBL" id="KAG7088284.1"/>
    </source>
</evidence>
<dbReference type="InterPro" id="IPR024655">
    <property type="entry name" value="Asl1_glyco_hydro_catalytic"/>
</dbReference>
<dbReference type="AlphaFoldDB" id="A0A9P7RR74"/>
<dbReference type="OrthoDB" id="43654at2759"/>
<dbReference type="PANTHER" id="PTHR34154">
    <property type="entry name" value="ALKALI-SENSITIVE LINKAGE PROTEIN 1"/>
    <property type="match status" value="1"/>
</dbReference>
<accession>A0A9P7RR74</accession>
<feature type="domain" description="Asl1-like glycosyl hydrolase catalytic" evidence="3">
    <location>
        <begin position="63"/>
        <end position="287"/>
    </location>
</feature>
<dbReference type="Gene3D" id="3.20.20.80">
    <property type="entry name" value="Glycosidases"/>
    <property type="match status" value="1"/>
</dbReference>
<sequence>MILWHWLLVTSSMKISAFGPFQPVCSENWIRGWYKTSSSSRADSRARFTLICAKNAKRGLSFASVDNTADVLNFNQTASEISWIYDWGTPVPPYLASSGVEYIPMQWGAGNIENLSTTVKAQGSKVILGFNEPDFKEQSNIDPNFAAQLWMKYIEPLKASGVRLGGPAVSSGGSGIPWMTSFLAACSNCTIDFIPVHWYGTGVAGFYDYLWQMHNKSGNKTLWITEYANTSLNQTEVDEFLNQTTTYLDGLDWVERYAWFGYFRPANGSAYNFMNADGGLNDLGKHYIGADTVVRSGPSTATQASNGGGNPTKSLPTVSAGAGRQPTFLPANNHALARWKFSISGLVGAFLVAIASI</sequence>
<evidence type="ECO:0000313" key="5">
    <source>
        <dbReference type="Proteomes" id="UP001049176"/>
    </source>
</evidence>
<dbReference type="Pfam" id="PF11790">
    <property type="entry name" value="Glyco_hydro_cc"/>
    <property type="match status" value="1"/>
</dbReference>
<protein>
    <recommendedName>
        <fullName evidence="3">Asl1-like glycosyl hydrolase catalytic domain-containing protein</fullName>
    </recommendedName>
</protein>
<dbReference type="PANTHER" id="PTHR34154:SF3">
    <property type="entry name" value="ALKALI-SENSITIVE LINKAGE PROTEIN 1"/>
    <property type="match status" value="1"/>
</dbReference>
<dbReference type="SUPFAM" id="SSF51445">
    <property type="entry name" value="(Trans)glycosidases"/>
    <property type="match status" value="1"/>
</dbReference>
<dbReference type="RefSeq" id="XP_043004755.1">
    <property type="nucleotide sequence ID" value="XM_043157388.1"/>
</dbReference>
<reference evidence="4" key="1">
    <citation type="journal article" date="2021" name="Genome Biol. Evol.">
        <title>The assembled and annotated genome of the fairy-ring fungus Marasmius oreades.</title>
        <authorList>
            <person name="Hiltunen M."/>
            <person name="Ament-Velasquez S.L."/>
            <person name="Johannesson H."/>
        </authorList>
    </citation>
    <scope>NUCLEOTIDE SEQUENCE</scope>
    <source>
        <strain evidence="4">03SP1</strain>
    </source>
</reference>
<evidence type="ECO:0000256" key="2">
    <source>
        <dbReference type="SAM" id="SignalP"/>
    </source>
</evidence>
<dbReference type="GO" id="GO:0071966">
    <property type="term" value="P:fungal-type cell wall polysaccharide metabolic process"/>
    <property type="evidence" value="ECO:0007669"/>
    <property type="project" value="TreeGrafter"/>
</dbReference>
<dbReference type="Proteomes" id="UP001049176">
    <property type="component" value="Chromosome 8"/>
</dbReference>
<keyword evidence="2" id="KW-0732">Signal</keyword>
<feature type="region of interest" description="Disordered" evidence="1">
    <location>
        <begin position="298"/>
        <end position="321"/>
    </location>
</feature>